<dbReference type="EMBL" id="BKCJ011754949">
    <property type="protein sequence ID" value="GFD50244.1"/>
    <property type="molecule type" value="Genomic_DNA"/>
</dbReference>
<accession>A0A699X0R7</accession>
<sequence>GRVDHLHLDSVRAGVVAVHERAGKRRADHRLSLQSRQPVVGTDRSADAAGFAALDRAFGHRHPRDRGAGISSGVLPRVSRRSLAPPAVVSGDPPVLDQLPVAGVRLENRPRL</sequence>
<name>A0A699X0R7_TANCI</name>
<comment type="caution">
    <text evidence="1">The sequence shown here is derived from an EMBL/GenBank/DDBJ whole genome shotgun (WGS) entry which is preliminary data.</text>
</comment>
<feature type="non-terminal residue" evidence="1">
    <location>
        <position position="1"/>
    </location>
</feature>
<organism evidence="1">
    <name type="scientific">Tanacetum cinerariifolium</name>
    <name type="common">Dalmatian daisy</name>
    <name type="synonym">Chrysanthemum cinerariifolium</name>
    <dbReference type="NCBI Taxonomy" id="118510"/>
    <lineage>
        <taxon>Eukaryota</taxon>
        <taxon>Viridiplantae</taxon>
        <taxon>Streptophyta</taxon>
        <taxon>Embryophyta</taxon>
        <taxon>Tracheophyta</taxon>
        <taxon>Spermatophyta</taxon>
        <taxon>Magnoliopsida</taxon>
        <taxon>eudicotyledons</taxon>
        <taxon>Gunneridae</taxon>
        <taxon>Pentapetalae</taxon>
        <taxon>asterids</taxon>
        <taxon>campanulids</taxon>
        <taxon>Asterales</taxon>
        <taxon>Asteraceae</taxon>
        <taxon>Asteroideae</taxon>
        <taxon>Anthemideae</taxon>
        <taxon>Anthemidinae</taxon>
        <taxon>Tanacetum</taxon>
    </lineage>
</organism>
<gene>
    <name evidence="1" type="ORF">Tci_922213</name>
</gene>
<dbReference type="AlphaFoldDB" id="A0A699X0R7"/>
<evidence type="ECO:0000313" key="1">
    <source>
        <dbReference type="EMBL" id="GFD50244.1"/>
    </source>
</evidence>
<proteinExistence type="predicted"/>
<reference evidence="1" key="1">
    <citation type="journal article" date="2019" name="Sci. Rep.">
        <title>Draft genome of Tanacetum cinerariifolium, the natural source of mosquito coil.</title>
        <authorList>
            <person name="Yamashiro T."/>
            <person name="Shiraishi A."/>
            <person name="Satake H."/>
            <person name="Nakayama K."/>
        </authorList>
    </citation>
    <scope>NUCLEOTIDE SEQUENCE</scope>
</reference>
<protein>
    <submittedName>
        <fullName evidence="1">Uncharacterized protein</fullName>
    </submittedName>
</protein>